<dbReference type="InterPro" id="IPR015422">
    <property type="entry name" value="PyrdxlP-dep_Trfase_small"/>
</dbReference>
<feature type="domain" description="Aminotransferase class I/classII large" evidence="9">
    <location>
        <begin position="32"/>
        <end position="392"/>
    </location>
</feature>
<dbReference type="FunFam" id="3.40.640.10:FF:000033">
    <property type="entry name" value="Aspartate aminotransferase"/>
    <property type="match status" value="1"/>
</dbReference>
<dbReference type="PATRIC" id="fig|1123501.6.peg.1774"/>
<dbReference type="OrthoDB" id="9763453at2"/>
<dbReference type="InterPro" id="IPR004839">
    <property type="entry name" value="Aminotransferase_I/II_large"/>
</dbReference>
<evidence type="ECO:0000259" key="9">
    <source>
        <dbReference type="Pfam" id="PF00155"/>
    </source>
</evidence>
<evidence type="ECO:0000256" key="4">
    <source>
        <dbReference type="ARBA" id="ARBA00022576"/>
    </source>
</evidence>
<proteinExistence type="inferred from homology"/>
<dbReference type="GO" id="GO:0030170">
    <property type="term" value="F:pyridoxal phosphate binding"/>
    <property type="evidence" value="ECO:0007669"/>
    <property type="project" value="InterPro"/>
</dbReference>
<dbReference type="PANTHER" id="PTHR46383:SF1">
    <property type="entry name" value="ASPARTATE AMINOTRANSFERASE"/>
    <property type="match status" value="1"/>
</dbReference>
<keyword evidence="11" id="KW-1185">Reference proteome</keyword>
<dbReference type="STRING" id="1123501.Wenmar_01682"/>
<dbReference type="InterPro" id="IPR050596">
    <property type="entry name" value="AspAT/PAT-like"/>
</dbReference>
<dbReference type="EC" id="2.6.1.-" evidence="8"/>
<dbReference type="GO" id="GO:0006520">
    <property type="term" value="P:amino acid metabolic process"/>
    <property type="evidence" value="ECO:0007669"/>
    <property type="project" value="InterPro"/>
</dbReference>
<evidence type="ECO:0000313" key="10">
    <source>
        <dbReference type="EMBL" id="KIQ69320.1"/>
    </source>
</evidence>
<name>A0A0D0NM08_9RHOB</name>
<evidence type="ECO:0000256" key="7">
    <source>
        <dbReference type="ARBA" id="ARBA00049185"/>
    </source>
</evidence>
<accession>A0A0D0NM08</accession>
<dbReference type="Proteomes" id="UP000035100">
    <property type="component" value="Unassembled WGS sequence"/>
</dbReference>
<dbReference type="InterPro" id="IPR015421">
    <property type="entry name" value="PyrdxlP-dep_Trfase_major"/>
</dbReference>
<dbReference type="SUPFAM" id="SSF53383">
    <property type="entry name" value="PLP-dependent transferases"/>
    <property type="match status" value="1"/>
</dbReference>
<dbReference type="Pfam" id="PF00155">
    <property type="entry name" value="Aminotran_1_2"/>
    <property type="match status" value="1"/>
</dbReference>
<evidence type="ECO:0000256" key="8">
    <source>
        <dbReference type="RuleBase" id="RU000481"/>
    </source>
</evidence>
<comment type="catalytic activity">
    <reaction evidence="7">
        <text>L-aspartate + 2-oxoglutarate = oxaloacetate + L-glutamate</text>
        <dbReference type="Rhea" id="RHEA:21824"/>
        <dbReference type="ChEBI" id="CHEBI:16452"/>
        <dbReference type="ChEBI" id="CHEBI:16810"/>
        <dbReference type="ChEBI" id="CHEBI:29985"/>
        <dbReference type="ChEBI" id="CHEBI:29991"/>
        <dbReference type="EC" id="2.6.1.1"/>
    </reaction>
</comment>
<comment type="subunit">
    <text evidence="3">Homodimer.</text>
</comment>
<dbReference type="InterPro" id="IPR004838">
    <property type="entry name" value="NHTrfase_class1_PyrdxlP-BS"/>
</dbReference>
<protein>
    <recommendedName>
        <fullName evidence="8">Aminotransferase</fullName>
        <ecNumber evidence="8">2.6.1.-</ecNumber>
    </recommendedName>
</protein>
<dbReference type="EMBL" id="AONG01000009">
    <property type="protein sequence ID" value="KIQ69320.1"/>
    <property type="molecule type" value="Genomic_DNA"/>
</dbReference>
<dbReference type="RefSeq" id="WP_018303454.1">
    <property type="nucleotide sequence ID" value="NZ_KB902299.1"/>
</dbReference>
<sequence length="400" mass="43099">MAVLSATLGRVKPSPTIAMTTRAQELRAEGRDVISLSAGEPDFDTPENIKEAAIAAIRAGRTKYTAVDGIPELKKAIAAKFARENGLDYSPAEITVGTGGKQVLYNALMATLDPGDEVVIPAPYWVSYPDMVLLAGGTPVVVEAGLDQAFKMTPEQLDAAITPRTKWLIFNSPSNPTGAGYSAAELKGLTDVLMRHPHVWVLTDDMYEHLAFDGFTFATPVQVEPRLKDRTLTVNGVSKAYAMTGWRIGYAGGPEELIRGMRKVQSQSTSNPSSISQWAAVEALTGPQDFLEPNRRLFQSRRDLVVSMLNQAPGVSCPVPEGAFYVFPDISGCLGKTSAGGRRIDSDTDFAEALLDEENVAVVMGTAFGLSPNFRISYATSEAELEEACGRIQRFCAGLR</sequence>
<dbReference type="CDD" id="cd00609">
    <property type="entry name" value="AAT_like"/>
    <property type="match status" value="1"/>
</dbReference>
<evidence type="ECO:0000256" key="3">
    <source>
        <dbReference type="ARBA" id="ARBA00011738"/>
    </source>
</evidence>
<comment type="cofactor">
    <cofactor evidence="1 8">
        <name>pyridoxal 5'-phosphate</name>
        <dbReference type="ChEBI" id="CHEBI:597326"/>
    </cofactor>
</comment>
<dbReference type="AlphaFoldDB" id="A0A0D0NM08"/>
<evidence type="ECO:0000256" key="2">
    <source>
        <dbReference type="ARBA" id="ARBA00007441"/>
    </source>
</evidence>
<comment type="caution">
    <text evidence="10">The sequence shown here is derived from an EMBL/GenBank/DDBJ whole genome shotgun (WGS) entry which is preliminary data.</text>
</comment>
<keyword evidence="5 8" id="KW-0808">Transferase</keyword>
<keyword evidence="4 8" id="KW-0032">Aminotransferase</keyword>
<dbReference type="GO" id="GO:0004069">
    <property type="term" value="F:L-aspartate:2-oxoglutarate aminotransferase activity"/>
    <property type="evidence" value="ECO:0007669"/>
    <property type="project" value="UniProtKB-EC"/>
</dbReference>
<evidence type="ECO:0000256" key="5">
    <source>
        <dbReference type="ARBA" id="ARBA00022679"/>
    </source>
</evidence>
<reference evidence="10 11" key="1">
    <citation type="submission" date="2013-01" db="EMBL/GenBank/DDBJ databases">
        <authorList>
            <person name="Fiebig A."/>
            <person name="Goeker M."/>
            <person name="Klenk H.-P.P."/>
        </authorList>
    </citation>
    <scope>NUCLEOTIDE SEQUENCE [LARGE SCALE GENOMIC DNA]</scope>
    <source>
        <strain evidence="10 11">DSM 24838</strain>
    </source>
</reference>
<comment type="similarity">
    <text evidence="2 8">Belongs to the class-I pyridoxal-phosphate-dependent aminotransferase family.</text>
</comment>
<evidence type="ECO:0000313" key="11">
    <source>
        <dbReference type="Proteomes" id="UP000035100"/>
    </source>
</evidence>
<evidence type="ECO:0000256" key="1">
    <source>
        <dbReference type="ARBA" id="ARBA00001933"/>
    </source>
</evidence>
<dbReference type="PROSITE" id="PS00105">
    <property type="entry name" value="AA_TRANSFER_CLASS_1"/>
    <property type="match status" value="1"/>
</dbReference>
<dbReference type="PANTHER" id="PTHR46383">
    <property type="entry name" value="ASPARTATE AMINOTRANSFERASE"/>
    <property type="match status" value="1"/>
</dbReference>
<dbReference type="Gene3D" id="3.40.640.10">
    <property type="entry name" value="Type I PLP-dependent aspartate aminotransferase-like (Major domain)"/>
    <property type="match status" value="1"/>
</dbReference>
<dbReference type="Gene3D" id="3.90.1150.10">
    <property type="entry name" value="Aspartate Aminotransferase, domain 1"/>
    <property type="match status" value="1"/>
</dbReference>
<keyword evidence="6" id="KW-0663">Pyridoxal phosphate</keyword>
<evidence type="ECO:0000256" key="6">
    <source>
        <dbReference type="ARBA" id="ARBA00022898"/>
    </source>
</evidence>
<dbReference type="eggNOG" id="COG0436">
    <property type="taxonomic scope" value="Bacteria"/>
</dbReference>
<gene>
    <name evidence="10" type="ORF">Wenmar_01682</name>
</gene>
<organism evidence="10 11">
    <name type="scientific">Wenxinia marina DSM 24838</name>
    <dbReference type="NCBI Taxonomy" id="1123501"/>
    <lineage>
        <taxon>Bacteria</taxon>
        <taxon>Pseudomonadati</taxon>
        <taxon>Pseudomonadota</taxon>
        <taxon>Alphaproteobacteria</taxon>
        <taxon>Rhodobacterales</taxon>
        <taxon>Roseobacteraceae</taxon>
        <taxon>Wenxinia</taxon>
    </lineage>
</organism>
<dbReference type="InterPro" id="IPR015424">
    <property type="entry name" value="PyrdxlP-dep_Trfase"/>
</dbReference>